<feature type="transmembrane region" description="Helical" evidence="8">
    <location>
        <begin position="482"/>
        <end position="501"/>
    </location>
</feature>
<feature type="transmembrane region" description="Helical" evidence="8">
    <location>
        <begin position="389"/>
        <end position="408"/>
    </location>
</feature>
<dbReference type="GO" id="GO:0022857">
    <property type="term" value="F:transmembrane transporter activity"/>
    <property type="evidence" value="ECO:0007669"/>
    <property type="project" value="InterPro"/>
</dbReference>
<organism evidence="9 10">
    <name type="scientific">Candidatus Corynebacterium avicola</name>
    <dbReference type="NCBI Taxonomy" id="2838527"/>
    <lineage>
        <taxon>Bacteria</taxon>
        <taxon>Bacillati</taxon>
        <taxon>Actinomycetota</taxon>
        <taxon>Actinomycetes</taxon>
        <taxon>Mycobacteriales</taxon>
        <taxon>Corynebacteriaceae</taxon>
        <taxon>Corynebacterium</taxon>
    </lineage>
</organism>
<feature type="transmembrane region" description="Helical" evidence="8">
    <location>
        <begin position="354"/>
        <end position="377"/>
    </location>
</feature>
<comment type="similarity">
    <text evidence="2">Belongs to the BCCT transporter (TC 2.A.15) family.</text>
</comment>
<accession>A0A9D1RP44</accession>
<protein>
    <submittedName>
        <fullName evidence="9">BCCT family transporter</fullName>
    </submittedName>
</protein>
<dbReference type="PROSITE" id="PS01303">
    <property type="entry name" value="BCCT"/>
    <property type="match status" value="1"/>
</dbReference>
<dbReference type="EMBL" id="DXGC01000044">
    <property type="protein sequence ID" value="HIW90940.1"/>
    <property type="molecule type" value="Genomic_DNA"/>
</dbReference>
<reference evidence="9" key="2">
    <citation type="submission" date="2021-04" db="EMBL/GenBank/DDBJ databases">
        <authorList>
            <person name="Gilroy R."/>
        </authorList>
    </citation>
    <scope>NUCLEOTIDE SEQUENCE</scope>
    <source>
        <strain evidence="9">CHK32-1732</strain>
    </source>
</reference>
<evidence type="ECO:0000256" key="5">
    <source>
        <dbReference type="ARBA" id="ARBA00022692"/>
    </source>
</evidence>
<dbReference type="Proteomes" id="UP000824190">
    <property type="component" value="Unassembled WGS sequence"/>
</dbReference>
<dbReference type="GO" id="GO:0005886">
    <property type="term" value="C:plasma membrane"/>
    <property type="evidence" value="ECO:0007669"/>
    <property type="project" value="UniProtKB-SubCell"/>
</dbReference>
<dbReference type="AlphaFoldDB" id="A0A9D1RP44"/>
<evidence type="ECO:0000256" key="3">
    <source>
        <dbReference type="ARBA" id="ARBA00022448"/>
    </source>
</evidence>
<comment type="caution">
    <text evidence="9">The sequence shown here is derived from an EMBL/GenBank/DDBJ whole genome shotgun (WGS) entry which is preliminary data.</text>
</comment>
<feature type="transmembrane region" description="Helical" evidence="8">
    <location>
        <begin position="180"/>
        <end position="200"/>
    </location>
</feature>
<dbReference type="PANTHER" id="PTHR30047">
    <property type="entry name" value="HIGH-AFFINITY CHOLINE TRANSPORT PROTEIN-RELATED"/>
    <property type="match status" value="1"/>
</dbReference>
<comment type="subcellular location">
    <subcellularLocation>
        <location evidence="1">Cell membrane</location>
        <topology evidence="1">Multi-pass membrane protein</topology>
    </subcellularLocation>
</comment>
<dbReference type="PANTHER" id="PTHR30047:SF7">
    <property type="entry name" value="HIGH-AFFINITY CHOLINE TRANSPORT PROTEIN"/>
    <property type="match status" value="1"/>
</dbReference>
<keyword evidence="3" id="KW-0813">Transport</keyword>
<feature type="transmembrane region" description="Helical" evidence="8">
    <location>
        <begin position="303"/>
        <end position="334"/>
    </location>
</feature>
<feature type="transmembrane region" description="Helical" evidence="8">
    <location>
        <begin position="271"/>
        <end position="291"/>
    </location>
</feature>
<gene>
    <name evidence="9" type="ORF">H9870_04675</name>
</gene>
<keyword evidence="5 8" id="KW-0812">Transmembrane</keyword>
<feature type="transmembrane region" description="Helical" evidence="8">
    <location>
        <begin position="88"/>
        <end position="108"/>
    </location>
</feature>
<evidence type="ECO:0000256" key="8">
    <source>
        <dbReference type="SAM" id="Phobius"/>
    </source>
</evidence>
<evidence type="ECO:0000256" key="1">
    <source>
        <dbReference type="ARBA" id="ARBA00004651"/>
    </source>
</evidence>
<reference evidence="9" key="1">
    <citation type="journal article" date="2021" name="PeerJ">
        <title>Extensive microbial diversity within the chicken gut microbiome revealed by metagenomics and culture.</title>
        <authorList>
            <person name="Gilroy R."/>
            <person name="Ravi A."/>
            <person name="Getino M."/>
            <person name="Pursley I."/>
            <person name="Horton D.L."/>
            <person name="Alikhan N.F."/>
            <person name="Baker D."/>
            <person name="Gharbi K."/>
            <person name="Hall N."/>
            <person name="Watson M."/>
            <person name="Adriaenssens E.M."/>
            <person name="Foster-Nyarko E."/>
            <person name="Jarju S."/>
            <person name="Secka A."/>
            <person name="Antonio M."/>
            <person name="Oren A."/>
            <person name="Chaudhuri R.R."/>
            <person name="La Ragione R."/>
            <person name="Hildebrand F."/>
            <person name="Pallen M.J."/>
        </authorList>
    </citation>
    <scope>NUCLEOTIDE SEQUENCE</scope>
    <source>
        <strain evidence="9">CHK32-1732</strain>
    </source>
</reference>
<name>A0A9D1RP44_9CORY</name>
<evidence type="ECO:0000256" key="7">
    <source>
        <dbReference type="ARBA" id="ARBA00023136"/>
    </source>
</evidence>
<evidence type="ECO:0000256" key="6">
    <source>
        <dbReference type="ARBA" id="ARBA00022989"/>
    </source>
</evidence>
<keyword evidence="4" id="KW-1003">Cell membrane</keyword>
<dbReference type="InterPro" id="IPR000060">
    <property type="entry name" value="BCCT_transptr"/>
</dbReference>
<dbReference type="InterPro" id="IPR018093">
    <property type="entry name" value="BCCT_CS"/>
</dbReference>
<dbReference type="NCBIfam" id="TIGR00842">
    <property type="entry name" value="bcct"/>
    <property type="match status" value="1"/>
</dbReference>
<keyword evidence="7 8" id="KW-0472">Membrane</keyword>
<feature type="transmembrane region" description="Helical" evidence="8">
    <location>
        <begin position="513"/>
        <end position="533"/>
    </location>
</feature>
<evidence type="ECO:0000313" key="10">
    <source>
        <dbReference type="Proteomes" id="UP000824190"/>
    </source>
</evidence>
<evidence type="ECO:0000256" key="2">
    <source>
        <dbReference type="ARBA" id="ARBA00005658"/>
    </source>
</evidence>
<dbReference type="Pfam" id="PF02028">
    <property type="entry name" value="BCCT"/>
    <property type="match status" value="1"/>
</dbReference>
<feature type="transmembrane region" description="Helical" evidence="8">
    <location>
        <begin position="230"/>
        <end position="251"/>
    </location>
</feature>
<sequence length="613" mass="65259">MADDGPRHPQSARIGDAVKRAATGKQSVHPALVPGISAEDTNPNFPTRFPVFITALVVAIGFITWAAFAPDNIAEVGATMQSWVVKHLGWLYGAIAVACVVFMFVIGYRHTGHIRLGPDGAEPDYSTMSWISMLFAAGLGIGLIFYGPMEPLQHFLEAPPATDAESGTNDAALPAMAQAILHQASFAWGIYALVGGAIAYSTYRRGRPPLISAVFEPVFPDGSNRLLGKIIDIAAVLVTLFGTATSLGIGALQIRTGTSIVTGQDIEGNGFVVVAMSVLTVVFILSAVTGIKRGIMLLSNINMGLVIGLALFVLITGPTLFLLDLLPTSIYAFFENLLAMLEVNASQGEVESEFVTAWTMLFWAWWISWSPFVGMFIAKISRGRTIRQFVTVVVLVPSLISVAWYVVFGGTAIKLNLDGVDLGIEDSGENVMFDIMDNLPLAGLTAIVVIIAVVIFFVTAADSATVVMGSMSQSGRAVPSRPVTIVWGAALGLIAIFLLLAGGENALSGLQSIMVACSLPFALIIIGMMVSWAKDLTNDPATIRRAYTRTALTRGVRRGLDEHGDDFVFGVEEVPSEEGAGANFDSDDPSLTEWYTDAVEDAVVPDDASSETK</sequence>
<keyword evidence="6 8" id="KW-1133">Transmembrane helix</keyword>
<evidence type="ECO:0000256" key="4">
    <source>
        <dbReference type="ARBA" id="ARBA00022475"/>
    </source>
</evidence>
<feature type="transmembrane region" description="Helical" evidence="8">
    <location>
        <begin position="49"/>
        <end position="68"/>
    </location>
</feature>
<feature type="transmembrane region" description="Helical" evidence="8">
    <location>
        <begin position="129"/>
        <end position="147"/>
    </location>
</feature>
<proteinExistence type="inferred from homology"/>
<evidence type="ECO:0000313" key="9">
    <source>
        <dbReference type="EMBL" id="HIW90940.1"/>
    </source>
</evidence>
<feature type="transmembrane region" description="Helical" evidence="8">
    <location>
        <begin position="441"/>
        <end position="461"/>
    </location>
</feature>